<dbReference type="EMBL" id="BOMG01000064">
    <property type="protein sequence ID" value="GID56930.1"/>
    <property type="molecule type" value="Genomic_DNA"/>
</dbReference>
<feature type="region of interest" description="Disordered" evidence="1">
    <location>
        <begin position="33"/>
        <end position="54"/>
    </location>
</feature>
<reference evidence="2 3" key="1">
    <citation type="submission" date="2021-01" db="EMBL/GenBank/DDBJ databases">
        <title>Whole genome shotgun sequence of Actinoplanes couchii NBRC 106145.</title>
        <authorList>
            <person name="Komaki H."/>
            <person name="Tamura T."/>
        </authorList>
    </citation>
    <scope>NUCLEOTIDE SEQUENCE [LARGE SCALE GENOMIC DNA]</scope>
    <source>
        <strain evidence="2 3">NBRC 106145</strain>
    </source>
</reference>
<evidence type="ECO:0000313" key="3">
    <source>
        <dbReference type="Proteomes" id="UP000612282"/>
    </source>
</evidence>
<accession>A0ABQ3XEK6</accession>
<evidence type="ECO:0000313" key="2">
    <source>
        <dbReference type="EMBL" id="GID56930.1"/>
    </source>
</evidence>
<organism evidence="2 3">
    <name type="scientific">Actinoplanes couchii</name>
    <dbReference type="NCBI Taxonomy" id="403638"/>
    <lineage>
        <taxon>Bacteria</taxon>
        <taxon>Bacillati</taxon>
        <taxon>Actinomycetota</taxon>
        <taxon>Actinomycetes</taxon>
        <taxon>Micromonosporales</taxon>
        <taxon>Micromonosporaceae</taxon>
        <taxon>Actinoplanes</taxon>
    </lineage>
</organism>
<evidence type="ECO:0000256" key="1">
    <source>
        <dbReference type="SAM" id="MobiDB-lite"/>
    </source>
</evidence>
<proteinExistence type="predicted"/>
<dbReference type="Proteomes" id="UP000612282">
    <property type="component" value="Unassembled WGS sequence"/>
</dbReference>
<sequence length="54" mass="5752">MSEITVLFRSVPSVSSSDVPAVADRSHEAMQRLREPFVTAPHRSDGGVTGLTGI</sequence>
<comment type="caution">
    <text evidence="2">The sequence shown here is derived from an EMBL/GenBank/DDBJ whole genome shotgun (WGS) entry which is preliminary data.</text>
</comment>
<protein>
    <submittedName>
        <fullName evidence="2">Uncharacterized protein</fullName>
    </submittedName>
</protein>
<name>A0ABQ3XEK6_9ACTN</name>
<keyword evidence="3" id="KW-1185">Reference proteome</keyword>
<gene>
    <name evidence="2" type="ORF">Aco03nite_053340</name>
</gene>